<feature type="compositionally biased region" description="Gly residues" evidence="1">
    <location>
        <begin position="143"/>
        <end position="157"/>
    </location>
</feature>
<feature type="compositionally biased region" description="Low complexity" evidence="1">
    <location>
        <begin position="98"/>
        <end position="121"/>
    </location>
</feature>
<dbReference type="GO" id="GO:0004674">
    <property type="term" value="F:protein serine/threonine kinase activity"/>
    <property type="evidence" value="ECO:0007669"/>
    <property type="project" value="TreeGrafter"/>
</dbReference>
<keyword evidence="4" id="KW-1185">Reference proteome</keyword>
<gene>
    <name evidence="5" type="primary">LOC116937435</name>
</gene>
<name>A0AAJ7SL59_PETMA</name>
<accession>A0AAJ7SL59</accession>
<dbReference type="GO" id="GO:0000723">
    <property type="term" value="P:telomere maintenance"/>
    <property type="evidence" value="ECO:0007669"/>
    <property type="project" value="TreeGrafter"/>
</dbReference>
<feature type="domain" description="PIK-related kinase FAT" evidence="2">
    <location>
        <begin position="627"/>
        <end position="814"/>
    </location>
</feature>
<dbReference type="KEGG" id="pmrn:116937435"/>
<feature type="region of interest" description="Disordered" evidence="1">
    <location>
        <begin position="364"/>
        <end position="388"/>
    </location>
</feature>
<evidence type="ECO:0000259" key="2">
    <source>
        <dbReference type="Pfam" id="PF02259"/>
    </source>
</evidence>
<dbReference type="PANTHER" id="PTHR11139:SF68">
    <property type="entry name" value="DNA-DEPENDENT PROTEIN KINASE CATALYTIC SUBUNIT"/>
    <property type="match status" value="1"/>
</dbReference>
<feature type="region of interest" description="Disordered" evidence="1">
    <location>
        <begin position="37"/>
        <end position="63"/>
    </location>
</feature>
<dbReference type="InterPro" id="IPR045581">
    <property type="entry name" value="DNAPKcs_CC5"/>
</dbReference>
<protein>
    <submittedName>
        <fullName evidence="5">DNA-dependent protein kinase catalytic subunit-like</fullName>
    </submittedName>
</protein>
<feature type="region of interest" description="Disordered" evidence="1">
    <location>
        <begin position="87"/>
        <end position="158"/>
    </location>
</feature>
<proteinExistence type="predicted"/>
<dbReference type="InterPro" id="IPR050517">
    <property type="entry name" value="DDR_Repair_Kinase"/>
</dbReference>
<dbReference type="GO" id="GO:0005634">
    <property type="term" value="C:nucleus"/>
    <property type="evidence" value="ECO:0007669"/>
    <property type="project" value="TreeGrafter"/>
</dbReference>
<feature type="domain" description="DNA-dependent protein kinase catalytic subunit CC5" evidence="3">
    <location>
        <begin position="37"/>
        <end position="354"/>
    </location>
</feature>
<dbReference type="Proteomes" id="UP001318040">
    <property type="component" value="Unplaced"/>
</dbReference>
<dbReference type="RefSeq" id="XP_032800417.1">
    <property type="nucleotide sequence ID" value="XM_032944526.1"/>
</dbReference>
<sequence>MQTPLFVETQGSATTASAATTASTASAATAASTASAATAASTASAATAQGQQRPSAAAAGGRVRATPIQAEFSLTQEAGGTVDWLTGGSLPADFGPNSLPSSSASPASTSSSTSSLLLPPRVSRRPPPRSLLAAGFGSPRPGTSGGGGGGGGTGGVPGSLAVDPGCDLRALKRRVFASSSSSSSRLRNFHARRVVRSQKMEQERQRELRMGSDSHVRLYRSYRLGELPDIQIPHSAIIAPLQALAQCDAPVARMLLGSLLGGLLPRRVEEAGRADAEEEEEEERRVQLYVGLNSDLQRLLRDSELHYAPVFVFVQDLCCRNPDLPPLPADLVASSALASLQQASGILLLEEALLRDEAQGLLRRPRQPHGGAEEPEASAAVGNAPAAKRARLDAAQHRRWRRRQWSEVAPDTATWIQLARLYRSVSDYDSVRGIFSGTIGTKEVTRAALGAEARGDLQEAARLYEQALSTEDWPGGPPPEAETELWDFSSLSCYARLTRWTHLEHGATASFDSQRPPNLLVLWDDPFYQEAYLPWVIKARLKLLLTGGGDPSTASASTASTASTSTASTASTSTASTASASTASTASTSTASTTTATTLSAFVDASCRASQRRRRLLESAFGPELAALHLAHGRLGRAASLAHTGMRAFLQEWASVDAMHQESRLQRLQSLQALTELSHFINFLSHDSNFRGLSEIRRLTSSWMRRLPDPRLDSISTWDDVITNRCFFIGKMRERLREAASCGGGGDEDDEVVVVKEEEEEEEEEEDVLLDRCVLHMKLRLANSAQLQGNSAVADSVLKASHSLARQRPEWLVAWSHSYSLGAHGKSRRTNNTNTSSSRGDSLKLLANTLRLLEESGRSACVRGDCRLLSRQHGIVGDSCRLLGNAVASEPEALGLLKPERAADVLRASGIPAGDADPARTC</sequence>
<dbReference type="GO" id="GO:0033152">
    <property type="term" value="P:immunoglobulin V(D)J recombination"/>
    <property type="evidence" value="ECO:0007669"/>
    <property type="project" value="TreeGrafter"/>
</dbReference>
<dbReference type="AlphaFoldDB" id="A0AAJ7SL59"/>
<evidence type="ECO:0000313" key="5">
    <source>
        <dbReference type="RefSeq" id="XP_032800417.1"/>
    </source>
</evidence>
<organism evidence="4 5">
    <name type="scientific">Petromyzon marinus</name>
    <name type="common">Sea lamprey</name>
    <dbReference type="NCBI Taxonomy" id="7757"/>
    <lineage>
        <taxon>Eukaryota</taxon>
        <taxon>Metazoa</taxon>
        <taxon>Chordata</taxon>
        <taxon>Craniata</taxon>
        <taxon>Vertebrata</taxon>
        <taxon>Cyclostomata</taxon>
        <taxon>Hyperoartia</taxon>
        <taxon>Petromyzontiformes</taxon>
        <taxon>Petromyzontidae</taxon>
        <taxon>Petromyzon</taxon>
    </lineage>
</organism>
<evidence type="ECO:0000256" key="1">
    <source>
        <dbReference type="SAM" id="MobiDB-lite"/>
    </source>
</evidence>
<reference evidence="5" key="1">
    <citation type="submission" date="2025-08" db="UniProtKB">
        <authorList>
            <consortium name="RefSeq"/>
        </authorList>
    </citation>
    <scope>IDENTIFICATION</scope>
    <source>
        <tissue evidence="5">Sperm</tissue>
    </source>
</reference>
<evidence type="ECO:0000259" key="3">
    <source>
        <dbReference type="Pfam" id="PF19704"/>
    </source>
</evidence>
<evidence type="ECO:0000313" key="4">
    <source>
        <dbReference type="Proteomes" id="UP001318040"/>
    </source>
</evidence>
<dbReference type="PANTHER" id="PTHR11139">
    <property type="entry name" value="ATAXIA TELANGIECTASIA MUTATED ATM -RELATED"/>
    <property type="match status" value="1"/>
</dbReference>
<dbReference type="GO" id="GO:0008630">
    <property type="term" value="P:intrinsic apoptotic signaling pathway in response to DNA damage"/>
    <property type="evidence" value="ECO:0007669"/>
    <property type="project" value="TreeGrafter"/>
</dbReference>
<dbReference type="GO" id="GO:0006303">
    <property type="term" value="P:double-strand break repair via nonhomologous end joining"/>
    <property type="evidence" value="ECO:0007669"/>
    <property type="project" value="InterPro"/>
</dbReference>
<dbReference type="Pfam" id="PF19704">
    <property type="entry name" value="DNAPKcs_CC5"/>
    <property type="match status" value="1"/>
</dbReference>
<dbReference type="InterPro" id="IPR003151">
    <property type="entry name" value="PIK-rel_kinase_FAT"/>
</dbReference>
<feature type="compositionally biased region" description="Low complexity" evidence="1">
    <location>
        <begin position="130"/>
        <end position="142"/>
    </location>
</feature>
<feature type="region of interest" description="Disordered" evidence="1">
    <location>
        <begin position="552"/>
        <end position="590"/>
    </location>
</feature>
<feature type="compositionally biased region" description="Low complexity" evidence="1">
    <location>
        <begin position="37"/>
        <end position="48"/>
    </location>
</feature>
<dbReference type="Pfam" id="PF02259">
    <property type="entry name" value="FAT"/>
    <property type="match status" value="1"/>
</dbReference>